<name>A0A428Q8G8_9HYPO</name>
<organism evidence="1 2">
    <name type="scientific">Fusarium duplospermum</name>
    <dbReference type="NCBI Taxonomy" id="1325734"/>
    <lineage>
        <taxon>Eukaryota</taxon>
        <taxon>Fungi</taxon>
        <taxon>Dikarya</taxon>
        <taxon>Ascomycota</taxon>
        <taxon>Pezizomycotina</taxon>
        <taxon>Sordariomycetes</taxon>
        <taxon>Hypocreomycetidae</taxon>
        <taxon>Hypocreales</taxon>
        <taxon>Nectriaceae</taxon>
        <taxon>Fusarium</taxon>
        <taxon>Fusarium solani species complex</taxon>
    </lineage>
</organism>
<sequence length="68" mass="7855">MRGAMTRYSHIRSQGLDHRSRVTTQCRETKIFAALLGNIFVLREPRIHSFQPQSFHTLDTAAFCLTHP</sequence>
<dbReference type="EMBL" id="NKCI01000050">
    <property type="protein sequence ID" value="RSL61562.1"/>
    <property type="molecule type" value="Genomic_DNA"/>
</dbReference>
<dbReference type="AlphaFoldDB" id="A0A428Q8G8"/>
<accession>A0A428Q8G8</accession>
<evidence type="ECO:0000313" key="1">
    <source>
        <dbReference type="EMBL" id="RSL61562.1"/>
    </source>
</evidence>
<evidence type="ECO:0000313" key="2">
    <source>
        <dbReference type="Proteomes" id="UP000288168"/>
    </source>
</evidence>
<comment type="caution">
    <text evidence="1">The sequence shown here is derived from an EMBL/GenBank/DDBJ whole genome shotgun (WGS) entry which is preliminary data.</text>
</comment>
<dbReference type="Proteomes" id="UP000288168">
    <property type="component" value="Unassembled WGS sequence"/>
</dbReference>
<keyword evidence="2" id="KW-1185">Reference proteome</keyword>
<gene>
    <name evidence="1" type="ORF">CEP54_006132</name>
</gene>
<reference evidence="1 2" key="1">
    <citation type="submission" date="2017-06" db="EMBL/GenBank/DDBJ databases">
        <title>Comparative genomic analysis of Ambrosia Fusariam Clade fungi.</title>
        <authorList>
            <person name="Stajich J.E."/>
            <person name="Carrillo J."/>
            <person name="Kijimoto T."/>
            <person name="Eskalen A."/>
            <person name="O'Donnell K."/>
            <person name="Kasson M."/>
        </authorList>
    </citation>
    <scope>NUCLEOTIDE SEQUENCE [LARGE SCALE GENOMIC DNA]</scope>
    <source>
        <strain evidence="1 2">NRRL62584</strain>
    </source>
</reference>
<proteinExistence type="predicted"/>
<protein>
    <submittedName>
        <fullName evidence="1">Uncharacterized protein</fullName>
    </submittedName>
</protein>